<dbReference type="NCBIfam" id="NF011481">
    <property type="entry name" value="PRK14890.1"/>
    <property type="match status" value="1"/>
</dbReference>
<sequence length="53" mass="5897">MSTDKCTSCHAPLAERGATEFKCPECSELIRRCAKCRLQSIPYICQKCGFQGP</sequence>
<evidence type="ECO:0000259" key="1">
    <source>
        <dbReference type="Pfam" id="PF07754"/>
    </source>
</evidence>
<evidence type="ECO:0000313" key="3">
    <source>
        <dbReference type="Proteomes" id="UP001524383"/>
    </source>
</evidence>
<dbReference type="RefSeq" id="WP_255333397.1">
    <property type="nucleotide sequence ID" value="NZ_VOTZ01000030.1"/>
</dbReference>
<reference evidence="2 3" key="1">
    <citation type="submission" date="2019-08" db="EMBL/GenBank/DDBJ databases">
        <authorList>
            <person name="Chen S.-C."/>
            <person name="Lai M.-C."/>
            <person name="You Y.-T."/>
        </authorList>
    </citation>
    <scope>NUCLEOTIDE SEQUENCE [LARGE SCALE GENOMIC DNA]</scope>
    <source>
        <strain evidence="2 3">P2F9704a</strain>
    </source>
</reference>
<proteinExistence type="predicted"/>
<dbReference type="InterPro" id="IPR011668">
    <property type="entry name" value="HVO_2753-like_ZBP"/>
</dbReference>
<feature type="domain" description="Small zinc finger protein HVO-2753-like zinc-binding pocket" evidence="1">
    <location>
        <begin position="6"/>
        <end position="49"/>
    </location>
</feature>
<accession>A0ABD4TNU1</accession>
<dbReference type="PANTHER" id="PTHR40733">
    <property type="entry name" value="ZINC-RIBBON RNA-BINDING PROTEIN INVOLVED IN TRANSLATION-RELATED"/>
    <property type="match status" value="1"/>
</dbReference>
<dbReference type="AlphaFoldDB" id="A0ABD4TNU1"/>
<evidence type="ECO:0000313" key="2">
    <source>
        <dbReference type="EMBL" id="MCQ1539429.1"/>
    </source>
</evidence>
<dbReference type="Proteomes" id="UP001524383">
    <property type="component" value="Unassembled WGS sequence"/>
</dbReference>
<dbReference type="EMBL" id="VOTZ01000030">
    <property type="protein sequence ID" value="MCQ1539429.1"/>
    <property type="molecule type" value="Genomic_DNA"/>
</dbReference>
<organism evidence="2 3">
    <name type="scientific">Methanocalculus taiwanensis</name>
    <dbReference type="NCBI Taxonomy" id="106207"/>
    <lineage>
        <taxon>Archaea</taxon>
        <taxon>Methanobacteriati</taxon>
        <taxon>Methanobacteriota</taxon>
        <taxon>Stenosarchaea group</taxon>
        <taxon>Methanomicrobia</taxon>
        <taxon>Methanomicrobiales</taxon>
        <taxon>Methanocalculaceae</taxon>
        <taxon>Methanocalculus</taxon>
    </lineage>
</organism>
<protein>
    <submittedName>
        <fullName evidence="2">DUF1610 domain-containing protein</fullName>
    </submittedName>
</protein>
<comment type="caution">
    <text evidence="2">The sequence shown here is derived from an EMBL/GenBank/DDBJ whole genome shotgun (WGS) entry which is preliminary data.</text>
</comment>
<gene>
    <name evidence="2" type="ORF">FTO68_10615</name>
</gene>
<dbReference type="InterPro" id="IPR044720">
    <property type="entry name" value="HVO_2753-like"/>
</dbReference>
<keyword evidence="3" id="KW-1185">Reference proteome</keyword>
<dbReference type="PANTHER" id="PTHR40733:SF1">
    <property type="entry name" value="SMALL ZINC FINGER PROTEIN HVO-2753-LIKE ZINC-BINDING POCKET DOMAIN-CONTAINING PROTEIN"/>
    <property type="match status" value="1"/>
</dbReference>
<dbReference type="Pfam" id="PF07754">
    <property type="entry name" value="HVO_2753_ZBP"/>
    <property type="match status" value="1"/>
</dbReference>
<name>A0ABD4TNU1_9EURY</name>